<name>A0ABQ2RBF6_9ACTN</name>
<protein>
    <submittedName>
        <fullName evidence="1">Uncharacterized protein</fullName>
    </submittedName>
</protein>
<keyword evidence="2" id="KW-1185">Reference proteome</keyword>
<organism evidence="1 2">
    <name type="scientific">Streptosporangium pseudovulgare</name>
    <dbReference type="NCBI Taxonomy" id="35765"/>
    <lineage>
        <taxon>Bacteria</taxon>
        <taxon>Bacillati</taxon>
        <taxon>Actinomycetota</taxon>
        <taxon>Actinomycetes</taxon>
        <taxon>Streptosporangiales</taxon>
        <taxon>Streptosporangiaceae</taxon>
        <taxon>Streptosporangium</taxon>
    </lineage>
</organism>
<proteinExistence type="predicted"/>
<dbReference type="Proteomes" id="UP000611554">
    <property type="component" value="Unassembled WGS sequence"/>
</dbReference>
<evidence type="ECO:0000313" key="2">
    <source>
        <dbReference type="Proteomes" id="UP000611554"/>
    </source>
</evidence>
<dbReference type="EMBL" id="BMQJ01000018">
    <property type="protein sequence ID" value="GGQ22454.1"/>
    <property type="molecule type" value="Genomic_DNA"/>
</dbReference>
<evidence type="ECO:0000313" key="1">
    <source>
        <dbReference type="EMBL" id="GGQ22454.1"/>
    </source>
</evidence>
<sequence>MPHMRDVTDPTIRQEVLDAGEPMPVDIEVAWPAPSRATARIPQRTAAGHTAEAGLVEVLT</sequence>
<reference evidence="2" key="1">
    <citation type="journal article" date="2019" name="Int. J. Syst. Evol. Microbiol.">
        <title>The Global Catalogue of Microorganisms (GCM) 10K type strain sequencing project: providing services to taxonomists for standard genome sequencing and annotation.</title>
        <authorList>
            <consortium name="The Broad Institute Genomics Platform"/>
            <consortium name="The Broad Institute Genome Sequencing Center for Infectious Disease"/>
            <person name="Wu L."/>
            <person name="Ma J."/>
        </authorList>
    </citation>
    <scope>NUCLEOTIDE SEQUENCE [LARGE SCALE GENOMIC DNA]</scope>
    <source>
        <strain evidence="2">JCM 3115</strain>
    </source>
</reference>
<gene>
    <name evidence="1" type="ORF">GCM10010140_60970</name>
</gene>
<comment type="caution">
    <text evidence="1">The sequence shown here is derived from an EMBL/GenBank/DDBJ whole genome shotgun (WGS) entry which is preliminary data.</text>
</comment>
<accession>A0ABQ2RBF6</accession>